<evidence type="ECO:0000256" key="2">
    <source>
        <dbReference type="ARBA" id="ARBA00022676"/>
    </source>
</evidence>
<dbReference type="GO" id="GO:0008194">
    <property type="term" value="F:UDP-glycosyltransferase activity"/>
    <property type="evidence" value="ECO:0007669"/>
    <property type="project" value="InterPro"/>
</dbReference>
<dbReference type="AlphaFoldDB" id="A0A438EFU5"/>
<sequence>MDKVREMVMDSASSSRPHMVLFPFMSKGHTIPILHLASLLLHRRVAVTIFTTPANRPFISQYLAGSEAAIVELPFPEQVAGVPAGVESTDKLPSMSLFPPFAQATKLLQPHFERELENLQPVTCMISDGFLGWTQYSASKFGIPRLVFYGFSSYAMTLSRFVSVNGLLIGPESDDEPFSVPEFPWIRLTKNDFEPYLRETSGAQNDFLMEMTKSTSESNGLVINSFHEIDSVFLDYWNREFKDPKGWCIGPLCLVEPPMVELQPHEKPAWVQWLDLKLAQGNPVLYVAFGSQADISAEQLQEIATGLEESKANFLWVKRQKESEIGDGFEERVKDRGIVVKEWVDQRQILSHRSVQGFLSHCGWNSVLESICAAVPILAWPMMAEQHLNARNVVEEMKVGLRVETTDGSVRGFVKKEGLEKMVKELMEGEMGKQVREKVKEVAETAKTAMKEGGSSWQTLNLLIDETCNKTSAENVVV</sequence>
<organism evidence="6 7">
    <name type="scientific">Vitis vinifera</name>
    <name type="common">Grape</name>
    <dbReference type="NCBI Taxonomy" id="29760"/>
    <lineage>
        <taxon>Eukaryota</taxon>
        <taxon>Viridiplantae</taxon>
        <taxon>Streptophyta</taxon>
        <taxon>Embryophyta</taxon>
        <taxon>Tracheophyta</taxon>
        <taxon>Spermatophyta</taxon>
        <taxon>Magnoliopsida</taxon>
        <taxon>eudicotyledons</taxon>
        <taxon>Gunneridae</taxon>
        <taxon>Pentapetalae</taxon>
        <taxon>rosids</taxon>
        <taxon>Vitales</taxon>
        <taxon>Vitaceae</taxon>
        <taxon>Viteae</taxon>
        <taxon>Vitis</taxon>
    </lineage>
</organism>
<keyword evidence="3 4" id="KW-0808">Transferase</keyword>
<evidence type="ECO:0000256" key="4">
    <source>
        <dbReference type="RuleBase" id="RU003718"/>
    </source>
</evidence>
<dbReference type="SUPFAM" id="SSF53756">
    <property type="entry name" value="UDP-Glycosyltransferase/glycogen phosphorylase"/>
    <property type="match status" value="1"/>
</dbReference>
<reference evidence="6 7" key="1">
    <citation type="journal article" date="2018" name="PLoS Genet.">
        <title>Population sequencing reveals clonal diversity and ancestral inbreeding in the grapevine cultivar Chardonnay.</title>
        <authorList>
            <person name="Roach M.J."/>
            <person name="Johnson D.L."/>
            <person name="Bohlmann J."/>
            <person name="van Vuuren H.J."/>
            <person name="Jones S.J."/>
            <person name="Pretorius I.S."/>
            <person name="Schmidt S.A."/>
            <person name="Borneman A.R."/>
        </authorList>
    </citation>
    <scope>NUCLEOTIDE SEQUENCE [LARGE SCALE GENOMIC DNA]</scope>
    <source>
        <strain evidence="7">cv. Chardonnay</strain>
        <tissue evidence="6">Leaf</tissue>
    </source>
</reference>
<comment type="caution">
    <text evidence="6">The sequence shown here is derived from an EMBL/GenBank/DDBJ whole genome shotgun (WGS) entry which is preliminary data.</text>
</comment>
<proteinExistence type="inferred from homology"/>
<evidence type="ECO:0000313" key="6">
    <source>
        <dbReference type="EMBL" id="RVW46548.1"/>
    </source>
</evidence>
<evidence type="ECO:0000256" key="1">
    <source>
        <dbReference type="ARBA" id="ARBA00009995"/>
    </source>
</evidence>
<dbReference type="PROSITE" id="PS00375">
    <property type="entry name" value="UDPGT"/>
    <property type="match status" value="1"/>
</dbReference>
<dbReference type="Gene3D" id="3.40.50.2000">
    <property type="entry name" value="Glycogen Phosphorylase B"/>
    <property type="match status" value="2"/>
</dbReference>
<dbReference type="PANTHER" id="PTHR48047:SF51">
    <property type="entry name" value="GLYCOSYLTRANSFERASE"/>
    <property type="match status" value="1"/>
</dbReference>
<dbReference type="Proteomes" id="UP000288805">
    <property type="component" value="Unassembled WGS sequence"/>
</dbReference>
<evidence type="ECO:0000256" key="3">
    <source>
        <dbReference type="ARBA" id="ARBA00022679"/>
    </source>
</evidence>
<dbReference type="FunFam" id="3.40.50.2000:FF:000107">
    <property type="entry name" value="Glycosyltransferase"/>
    <property type="match status" value="1"/>
</dbReference>
<protein>
    <recommendedName>
        <fullName evidence="5">Glycosyltransferase</fullName>
        <ecNumber evidence="5">2.4.1.-</ecNumber>
    </recommendedName>
</protein>
<dbReference type="PANTHER" id="PTHR48047">
    <property type="entry name" value="GLYCOSYLTRANSFERASE"/>
    <property type="match status" value="1"/>
</dbReference>
<evidence type="ECO:0000313" key="7">
    <source>
        <dbReference type="Proteomes" id="UP000288805"/>
    </source>
</evidence>
<dbReference type="EC" id="2.4.1.-" evidence="5"/>
<gene>
    <name evidence="6" type="primary">UGT90A1_10</name>
    <name evidence="6" type="ORF">CK203_067257</name>
</gene>
<accession>A0A438EFU5</accession>
<dbReference type="Pfam" id="PF00201">
    <property type="entry name" value="UDPGT"/>
    <property type="match status" value="1"/>
</dbReference>
<dbReference type="InterPro" id="IPR035595">
    <property type="entry name" value="UDP_glycos_trans_CS"/>
</dbReference>
<dbReference type="InterPro" id="IPR002213">
    <property type="entry name" value="UDP_glucos_trans"/>
</dbReference>
<keyword evidence="2 4" id="KW-0328">Glycosyltransferase</keyword>
<dbReference type="EMBL" id="QGNW01001302">
    <property type="protein sequence ID" value="RVW46548.1"/>
    <property type="molecule type" value="Genomic_DNA"/>
</dbReference>
<comment type="similarity">
    <text evidence="1 4">Belongs to the UDP-glycosyltransferase family.</text>
</comment>
<dbReference type="CDD" id="cd03784">
    <property type="entry name" value="GT1_Gtf-like"/>
    <property type="match status" value="1"/>
</dbReference>
<evidence type="ECO:0000256" key="5">
    <source>
        <dbReference type="RuleBase" id="RU362057"/>
    </source>
</evidence>
<name>A0A438EFU5_VITVI</name>